<proteinExistence type="predicted"/>
<organism evidence="1 2">
    <name type="scientific">Methyloligella halotolerans</name>
    <dbReference type="NCBI Taxonomy" id="1177755"/>
    <lineage>
        <taxon>Bacteria</taxon>
        <taxon>Pseudomonadati</taxon>
        <taxon>Pseudomonadota</taxon>
        <taxon>Alphaproteobacteria</taxon>
        <taxon>Hyphomicrobiales</taxon>
        <taxon>Hyphomicrobiaceae</taxon>
        <taxon>Methyloligella</taxon>
    </lineage>
</organism>
<dbReference type="AlphaFoldDB" id="A0A1E2S1G2"/>
<gene>
    <name evidence="1" type="ORF">A7A08_01340</name>
</gene>
<sequence>MRFGERRRDPHVVGAGLLDGINLAIVSRQLPQLGQDFGAMGCEKGGHDTQA</sequence>
<dbReference type="Proteomes" id="UP000095087">
    <property type="component" value="Unassembled WGS sequence"/>
</dbReference>
<reference evidence="1 2" key="1">
    <citation type="submission" date="2016-07" db="EMBL/GenBank/DDBJ databases">
        <title>Draft genome sequence of Methyloligella halotolerans C2T (VKM B-2706T=CCUG 61687T=DSM 25045T), a halotolerant polyhydroxybutyrate accumulating methylotroph.</title>
        <authorList>
            <person name="Vasilenko O.V."/>
            <person name="Doronina N.V."/>
            <person name="Poroshina M.N."/>
            <person name="Tarlachkov S.V."/>
            <person name="Trotsenko Y.A."/>
        </authorList>
    </citation>
    <scope>NUCLEOTIDE SEQUENCE [LARGE SCALE GENOMIC DNA]</scope>
    <source>
        <strain evidence="1 2">VKM B-2706</strain>
    </source>
</reference>
<evidence type="ECO:0000313" key="1">
    <source>
        <dbReference type="EMBL" id="ODA68169.1"/>
    </source>
</evidence>
<evidence type="ECO:0000313" key="2">
    <source>
        <dbReference type="Proteomes" id="UP000095087"/>
    </source>
</evidence>
<keyword evidence="2" id="KW-1185">Reference proteome</keyword>
<dbReference type="STRING" id="1177755.A7A08_01340"/>
<accession>A0A1E2S1G2</accession>
<comment type="caution">
    <text evidence="1">The sequence shown here is derived from an EMBL/GenBank/DDBJ whole genome shotgun (WGS) entry which is preliminary data.</text>
</comment>
<name>A0A1E2S1G2_9HYPH</name>
<protein>
    <submittedName>
        <fullName evidence="1">Uncharacterized protein</fullName>
    </submittedName>
</protein>
<dbReference type="EMBL" id="MASI01000002">
    <property type="protein sequence ID" value="ODA68169.1"/>
    <property type="molecule type" value="Genomic_DNA"/>
</dbReference>